<dbReference type="InterPro" id="IPR001138">
    <property type="entry name" value="Zn2Cys6_DnaBD"/>
</dbReference>
<evidence type="ECO:0000259" key="4">
    <source>
        <dbReference type="PROSITE" id="PS50048"/>
    </source>
</evidence>
<sequence length="708" mass="79585">MASSDHRRSEYLKNGCRECKRRKIKCDEFVDPPPEAYLKINHQGRELCWQCTRLKKVCEYPSKGERVARISRKILLERMKGSQDHDTYASQSASASPIDPRGVASIHIEPQTSEYRTMHPQPLGPPPAPPHMISQFNHALYPVPTLASGQRPHDERIMQSGVALPLPTDPNVHPFPIGLPPSGPLDARQFSQSSSSNTSSAALTGPRSYDSGDLALIATDLNNLVSGMIFEVNNELKNENDVKFKELDQAPLDFVPPGPEMPRLKSYNHIPRNVGIGIFNVSPKERVYLQEFYLGFASIILPFSAFDPVQMSYYNPMRDILFYCAYNESFMLAAILAQGARSVFMQSGSVDDEFAYYKYLLKCLELLGPALGDHMAKVELAPLPNIEAVLLTVLLLTSSNAANSKQNWRPHLRGAKDILLKHTTSRKDLSKSKLLLLCKYWFISFEILAGLGLKFGGSIESEEELDLLFEYSGRDEVHVLSNLGLVAHSGFYLIGGYHIDLIPAWKDLIKLLNRKRKNLDYKADESFEYLRLLAIFERQYNVEYVNKKALLKNSDFHGGFIPAGILLDLISVNHGHVVISWMDTSQQMYCLAATVTILTEFLGVSFDSPQVQALVRRLTFYLSFLTTCAESPPLIKCAVMMIQWPMMVAGHNLFRAEEKLLILEFFALAKKAGSGSAEYTASRMKRIWKNRETGLTEPVDDGVDVVTY</sequence>
<protein>
    <submittedName>
        <fullName evidence="5">Transcription factor domain-containing protein</fullName>
    </submittedName>
</protein>
<dbReference type="Proteomes" id="UP000292447">
    <property type="component" value="Chromosome I"/>
</dbReference>
<feature type="region of interest" description="Disordered" evidence="3">
    <location>
        <begin position="176"/>
        <end position="205"/>
    </location>
</feature>
<feature type="domain" description="Zn(2)-C6 fungal-type" evidence="4">
    <location>
        <begin position="15"/>
        <end position="60"/>
    </location>
</feature>
<dbReference type="PROSITE" id="PS50048">
    <property type="entry name" value="ZN2_CY6_FUNGAL_2"/>
    <property type="match status" value="1"/>
</dbReference>
<evidence type="ECO:0000256" key="3">
    <source>
        <dbReference type="SAM" id="MobiDB-lite"/>
    </source>
</evidence>
<dbReference type="Pfam" id="PF11951">
    <property type="entry name" value="Fungal_trans_2"/>
    <property type="match status" value="1"/>
</dbReference>
<feature type="region of interest" description="Disordered" evidence="3">
    <location>
        <begin position="115"/>
        <end position="134"/>
    </location>
</feature>
<accession>A0A4V1ADR5</accession>
<dbReference type="GO" id="GO:0005634">
    <property type="term" value="C:nucleus"/>
    <property type="evidence" value="ECO:0007669"/>
    <property type="project" value="UniProtKB-SubCell"/>
</dbReference>
<dbReference type="GO" id="GO:0000976">
    <property type="term" value="F:transcription cis-regulatory region binding"/>
    <property type="evidence" value="ECO:0007669"/>
    <property type="project" value="TreeGrafter"/>
</dbReference>
<dbReference type="AlphaFoldDB" id="A0A4V1ADR5"/>
<dbReference type="InterPro" id="IPR021858">
    <property type="entry name" value="Fun_TF"/>
</dbReference>
<organism evidence="5 6">
    <name type="scientific">Metschnikowia aff. pulcherrima</name>
    <dbReference type="NCBI Taxonomy" id="2163413"/>
    <lineage>
        <taxon>Eukaryota</taxon>
        <taxon>Fungi</taxon>
        <taxon>Dikarya</taxon>
        <taxon>Ascomycota</taxon>
        <taxon>Saccharomycotina</taxon>
        <taxon>Pichiomycetes</taxon>
        <taxon>Metschnikowiaceae</taxon>
        <taxon>Metschnikowia</taxon>
    </lineage>
</organism>
<dbReference type="InterPro" id="IPR036864">
    <property type="entry name" value="Zn2-C6_fun-type_DNA-bd_sf"/>
</dbReference>
<dbReference type="STRING" id="2163413.A0A4V1ADR5"/>
<keyword evidence="6" id="KW-1185">Reference proteome</keyword>
<evidence type="ECO:0000313" key="5">
    <source>
        <dbReference type="EMBL" id="QBM86633.1"/>
    </source>
</evidence>
<dbReference type="SUPFAM" id="SSF57701">
    <property type="entry name" value="Zn2/Cys6 DNA-binding domain"/>
    <property type="match status" value="1"/>
</dbReference>
<dbReference type="PANTHER" id="PTHR37534:SF49">
    <property type="entry name" value="LYSINE BIOSYNTHESIS REGULATORY PROTEIN LYS14"/>
    <property type="match status" value="1"/>
</dbReference>
<dbReference type="GO" id="GO:0000981">
    <property type="term" value="F:DNA-binding transcription factor activity, RNA polymerase II-specific"/>
    <property type="evidence" value="ECO:0007669"/>
    <property type="project" value="InterPro"/>
</dbReference>
<dbReference type="GO" id="GO:0008270">
    <property type="term" value="F:zinc ion binding"/>
    <property type="evidence" value="ECO:0007669"/>
    <property type="project" value="InterPro"/>
</dbReference>
<evidence type="ECO:0000256" key="1">
    <source>
        <dbReference type="ARBA" id="ARBA00004123"/>
    </source>
</evidence>
<dbReference type="PANTHER" id="PTHR37534">
    <property type="entry name" value="TRANSCRIPTIONAL ACTIVATOR PROTEIN UGA3"/>
    <property type="match status" value="1"/>
</dbReference>
<feature type="region of interest" description="Disordered" evidence="3">
    <location>
        <begin position="81"/>
        <end position="103"/>
    </location>
</feature>
<dbReference type="GO" id="GO:0045944">
    <property type="term" value="P:positive regulation of transcription by RNA polymerase II"/>
    <property type="evidence" value="ECO:0007669"/>
    <property type="project" value="TreeGrafter"/>
</dbReference>
<name>A0A4V1ADR5_9ASCO</name>
<evidence type="ECO:0000313" key="6">
    <source>
        <dbReference type="Proteomes" id="UP000292447"/>
    </source>
</evidence>
<keyword evidence="2" id="KW-0539">Nucleus</keyword>
<dbReference type="Gene3D" id="4.10.240.10">
    <property type="entry name" value="Zn(2)-C6 fungal-type DNA-binding domain"/>
    <property type="match status" value="1"/>
</dbReference>
<proteinExistence type="predicted"/>
<gene>
    <name evidence="5" type="primary">MPUL0A12780</name>
    <name evidence="5" type="ORF">METSCH_A12780</name>
</gene>
<feature type="compositionally biased region" description="Low complexity" evidence="3">
    <location>
        <begin position="191"/>
        <end position="200"/>
    </location>
</feature>
<dbReference type="EMBL" id="CP034456">
    <property type="protein sequence ID" value="QBM86633.1"/>
    <property type="molecule type" value="Genomic_DNA"/>
</dbReference>
<evidence type="ECO:0000256" key="2">
    <source>
        <dbReference type="ARBA" id="ARBA00023242"/>
    </source>
</evidence>
<reference evidence="6" key="1">
    <citation type="submission" date="2019-03" db="EMBL/GenBank/DDBJ databases">
        <title>Snf2 controls pulcherriminic acid biosynthesis and connects pigmentation and antifungal activity of the yeast Metschnikowia pulcherrima.</title>
        <authorList>
            <person name="Gore-Lloyd D."/>
            <person name="Sumann I."/>
            <person name="Brachmann A.O."/>
            <person name="Schneeberger K."/>
            <person name="Ortiz-Merino R.A."/>
            <person name="Moreno-Beltran M."/>
            <person name="Schlaefli M."/>
            <person name="Kirner P."/>
            <person name="Santos Kron A."/>
            <person name="Wolfe K.H."/>
            <person name="Piel J."/>
            <person name="Ahrens C.H."/>
            <person name="Henk D."/>
            <person name="Freimoser F.M."/>
        </authorList>
    </citation>
    <scope>NUCLEOTIDE SEQUENCE [LARGE SCALE GENOMIC DNA]</scope>
    <source>
        <strain evidence="6">APC 1.2</strain>
    </source>
</reference>
<dbReference type="CDD" id="cd00067">
    <property type="entry name" value="GAL4"/>
    <property type="match status" value="1"/>
</dbReference>
<comment type="subcellular location">
    <subcellularLocation>
        <location evidence="1">Nucleus</location>
    </subcellularLocation>
</comment>